<evidence type="ECO:0000256" key="4">
    <source>
        <dbReference type="ARBA" id="ARBA00023163"/>
    </source>
</evidence>
<dbReference type="Gene3D" id="1.10.1660.10">
    <property type="match status" value="1"/>
</dbReference>
<evidence type="ECO:0000256" key="5">
    <source>
        <dbReference type="SAM" id="Coils"/>
    </source>
</evidence>
<keyword evidence="2" id="KW-0805">Transcription regulation</keyword>
<dbReference type="RefSeq" id="WP_006040106.1">
    <property type="nucleotide sequence ID" value="NZ_AEDD01000012.1"/>
</dbReference>
<dbReference type="SUPFAM" id="SSF46955">
    <property type="entry name" value="Putative DNA-binding domain"/>
    <property type="match status" value="1"/>
</dbReference>
<dbReference type="PANTHER" id="PTHR30204:SF69">
    <property type="entry name" value="MERR-FAMILY TRANSCRIPTIONAL REGULATOR"/>
    <property type="match status" value="1"/>
</dbReference>
<dbReference type="InterPro" id="IPR047057">
    <property type="entry name" value="MerR_fam"/>
</dbReference>
<accession>E0IEN2</accession>
<reference evidence="7 8" key="1">
    <citation type="submission" date="2010-07" db="EMBL/GenBank/DDBJ databases">
        <title>The draft genome of Paenibacillus curdlanolyticus YK9.</title>
        <authorList>
            <consortium name="US DOE Joint Genome Institute (JGI-PGF)"/>
            <person name="Lucas S."/>
            <person name="Copeland A."/>
            <person name="Lapidus A."/>
            <person name="Cheng J.-F."/>
            <person name="Bruce D."/>
            <person name="Goodwin L."/>
            <person name="Pitluck S."/>
            <person name="Land M.L."/>
            <person name="Hauser L."/>
            <person name="Chang Y.-J."/>
            <person name="Jeffries C."/>
            <person name="Anderson I.J."/>
            <person name="Johnson E."/>
            <person name="Loganathan U."/>
            <person name="Mulhopadhyay B."/>
            <person name="Kyrpides N."/>
            <person name="Woyke T.J."/>
        </authorList>
    </citation>
    <scope>NUCLEOTIDE SEQUENCE [LARGE SCALE GENOMIC DNA]</scope>
    <source>
        <strain evidence="7 8">YK9</strain>
    </source>
</reference>
<feature type="domain" description="HTH merR-type" evidence="6">
    <location>
        <begin position="4"/>
        <end position="74"/>
    </location>
</feature>
<evidence type="ECO:0000256" key="2">
    <source>
        <dbReference type="ARBA" id="ARBA00023015"/>
    </source>
</evidence>
<dbReference type="Gene3D" id="3.20.80.10">
    <property type="entry name" value="Regulatory factor, effector binding domain"/>
    <property type="match status" value="1"/>
</dbReference>
<dbReference type="Proteomes" id="UP000005387">
    <property type="component" value="Unassembled WGS sequence"/>
</dbReference>
<evidence type="ECO:0000313" key="7">
    <source>
        <dbReference type="EMBL" id="EFM09120.1"/>
    </source>
</evidence>
<organism evidence="7 8">
    <name type="scientific">Paenibacillus curdlanolyticus YK9</name>
    <dbReference type="NCBI Taxonomy" id="717606"/>
    <lineage>
        <taxon>Bacteria</taxon>
        <taxon>Bacillati</taxon>
        <taxon>Bacillota</taxon>
        <taxon>Bacilli</taxon>
        <taxon>Bacillales</taxon>
        <taxon>Paenibacillaceae</taxon>
        <taxon>Paenibacillus</taxon>
    </lineage>
</organism>
<name>E0IEN2_9BACL</name>
<feature type="coiled-coil region" evidence="5">
    <location>
        <begin position="81"/>
        <end position="108"/>
    </location>
</feature>
<dbReference type="SMART" id="SM00422">
    <property type="entry name" value="HTH_MERR"/>
    <property type="match status" value="1"/>
</dbReference>
<dbReference type="GO" id="GO:0003700">
    <property type="term" value="F:DNA-binding transcription factor activity"/>
    <property type="evidence" value="ECO:0007669"/>
    <property type="project" value="InterPro"/>
</dbReference>
<keyword evidence="1" id="KW-0678">Repressor</keyword>
<dbReference type="AlphaFoldDB" id="E0IEN2"/>
<dbReference type="PROSITE" id="PS50937">
    <property type="entry name" value="HTH_MERR_2"/>
    <property type="match status" value="1"/>
</dbReference>
<gene>
    <name evidence="7" type="ORF">PaecuDRAFT_4123</name>
</gene>
<dbReference type="InterPro" id="IPR011256">
    <property type="entry name" value="Reg_factor_effector_dom_sf"/>
</dbReference>
<keyword evidence="4" id="KW-0804">Transcription</keyword>
<dbReference type="InterPro" id="IPR000551">
    <property type="entry name" value="MerR-type_HTH_dom"/>
</dbReference>
<dbReference type="GO" id="GO:0003677">
    <property type="term" value="F:DNA binding"/>
    <property type="evidence" value="ECO:0007669"/>
    <property type="project" value="UniProtKB-KW"/>
</dbReference>
<keyword evidence="8" id="KW-1185">Reference proteome</keyword>
<proteinExistence type="predicted"/>
<dbReference type="PANTHER" id="PTHR30204">
    <property type="entry name" value="REDOX-CYCLING DRUG-SENSING TRANSCRIPTIONAL ACTIVATOR SOXR"/>
    <property type="match status" value="1"/>
</dbReference>
<evidence type="ECO:0000313" key="8">
    <source>
        <dbReference type="Proteomes" id="UP000005387"/>
    </source>
</evidence>
<dbReference type="EMBL" id="AEDD01000012">
    <property type="protein sequence ID" value="EFM09120.1"/>
    <property type="molecule type" value="Genomic_DNA"/>
</dbReference>
<evidence type="ECO:0000256" key="3">
    <source>
        <dbReference type="ARBA" id="ARBA00023125"/>
    </source>
</evidence>
<keyword evidence="5" id="KW-0175">Coiled coil</keyword>
<protein>
    <submittedName>
        <fullName evidence="7">Transcriptional regulator, MerR family</fullName>
    </submittedName>
</protein>
<evidence type="ECO:0000256" key="1">
    <source>
        <dbReference type="ARBA" id="ARBA00022491"/>
    </source>
</evidence>
<sequence>MKEKLTISEMARLRRLTTETLRHYDRIDLFKPAHTDPSTGYRYYSIFQFEILGTIKELRQLGMNTDEVKLFFRDRHVSKSLAMLKSKHEELQTKLKEWVELERNVREKIAFLEEVTRAEQQHQPQQVVLREFPERALLTLERPVRNNLELCYGILDLENNLSERAPILASNRLGVLIRREHLALRQFDQPSTLFVSYKDAAKPPEGSVYLAPGGSYACLRCIGEFWERTEGLETLCDYIEQNGYQIAGDALQVVQIDITITDQPSEAMFEIQIPIGQPLD</sequence>
<dbReference type="InterPro" id="IPR009061">
    <property type="entry name" value="DNA-bd_dom_put_sf"/>
</dbReference>
<dbReference type="STRING" id="717606.PaecuDRAFT_4123"/>
<dbReference type="SUPFAM" id="SSF55136">
    <property type="entry name" value="Probable bacterial effector-binding domain"/>
    <property type="match status" value="1"/>
</dbReference>
<dbReference type="OrthoDB" id="9773308at2"/>
<evidence type="ECO:0000259" key="6">
    <source>
        <dbReference type="PROSITE" id="PS50937"/>
    </source>
</evidence>
<dbReference type="Pfam" id="PF13411">
    <property type="entry name" value="MerR_1"/>
    <property type="match status" value="1"/>
</dbReference>
<keyword evidence="3" id="KW-0238">DNA-binding</keyword>
<dbReference type="eggNOG" id="COG0789">
    <property type="taxonomic scope" value="Bacteria"/>
</dbReference>